<dbReference type="InterPro" id="IPR006035">
    <property type="entry name" value="Ureohydrolase"/>
</dbReference>
<reference evidence="3" key="1">
    <citation type="journal article" date="2010" name="Nat. Biotechnol.">
        <title>Draft genome sequence of the oilseed species Ricinus communis.</title>
        <authorList>
            <person name="Chan A.P."/>
            <person name="Crabtree J."/>
            <person name="Zhao Q."/>
            <person name="Lorenzi H."/>
            <person name="Orvis J."/>
            <person name="Puiu D."/>
            <person name="Melake-Berhan A."/>
            <person name="Jones K.M."/>
            <person name="Redman J."/>
            <person name="Chen G."/>
            <person name="Cahoon E.B."/>
            <person name="Gedil M."/>
            <person name="Stanke M."/>
            <person name="Haas B.J."/>
            <person name="Wortman J.R."/>
            <person name="Fraser-Liggett C.M."/>
            <person name="Ravel J."/>
            <person name="Rabinowicz P.D."/>
        </authorList>
    </citation>
    <scope>NUCLEOTIDE SEQUENCE [LARGE SCALE GENOMIC DNA]</scope>
    <source>
        <strain evidence="3">cv. Hale</strain>
    </source>
</reference>
<dbReference type="InterPro" id="IPR023696">
    <property type="entry name" value="Ureohydrolase_dom_sf"/>
</dbReference>
<evidence type="ECO:0000256" key="1">
    <source>
        <dbReference type="PROSITE-ProRule" id="PRU00742"/>
    </source>
</evidence>
<proteinExistence type="inferred from homology"/>
<feature type="non-terminal residue" evidence="2">
    <location>
        <position position="239"/>
    </location>
</feature>
<gene>
    <name evidence="2" type="ORF">RCOM_2089660</name>
</gene>
<dbReference type="InParanoid" id="B9TM68"/>
<keyword evidence="3" id="KW-1185">Reference proteome</keyword>
<dbReference type="AlphaFoldDB" id="B9TM68"/>
<evidence type="ECO:0000313" key="3">
    <source>
        <dbReference type="Proteomes" id="UP000008311"/>
    </source>
</evidence>
<comment type="similarity">
    <text evidence="1">Belongs to the arginase family.</text>
</comment>
<dbReference type="Proteomes" id="UP000008311">
    <property type="component" value="Unassembled WGS sequence"/>
</dbReference>
<dbReference type="Gene3D" id="3.40.800.10">
    <property type="entry name" value="Ureohydrolase domain"/>
    <property type="match status" value="1"/>
</dbReference>
<dbReference type="GO" id="GO:0046872">
    <property type="term" value="F:metal ion binding"/>
    <property type="evidence" value="ECO:0007669"/>
    <property type="project" value="InterPro"/>
</dbReference>
<accession>B9TM68</accession>
<organism evidence="2 3">
    <name type="scientific">Ricinus communis</name>
    <name type="common">Castor bean</name>
    <dbReference type="NCBI Taxonomy" id="3988"/>
    <lineage>
        <taxon>Eukaryota</taxon>
        <taxon>Viridiplantae</taxon>
        <taxon>Streptophyta</taxon>
        <taxon>Embryophyta</taxon>
        <taxon>Tracheophyta</taxon>
        <taxon>Spermatophyta</taxon>
        <taxon>Magnoliopsida</taxon>
        <taxon>eudicotyledons</taxon>
        <taxon>Gunneridae</taxon>
        <taxon>Pentapetalae</taxon>
        <taxon>rosids</taxon>
        <taxon>fabids</taxon>
        <taxon>Malpighiales</taxon>
        <taxon>Euphorbiaceae</taxon>
        <taxon>Acalyphoideae</taxon>
        <taxon>Acalypheae</taxon>
        <taxon>Ricinus</taxon>
    </lineage>
</organism>
<dbReference type="SUPFAM" id="SSF52768">
    <property type="entry name" value="Arginase/deacetylase"/>
    <property type="match status" value="1"/>
</dbReference>
<name>B9TM68_RICCO</name>
<dbReference type="PANTHER" id="PTHR11358">
    <property type="entry name" value="ARGINASE/AGMATINASE"/>
    <property type="match status" value="1"/>
</dbReference>
<dbReference type="EMBL" id="EQ988293">
    <property type="protein sequence ID" value="EEF23046.1"/>
    <property type="molecule type" value="Genomic_DNA"/>
</dbReference>
<dbReference type="PANTHER" id="PTHR11358:SF41">
    <property type="entry name" value="ARGINASE"/>
    <property type="match status" value="1"/>
</dbReference>
<sequence length="239" mass="26658">MHIVAYDFDGSLAMQQPLLEAQGIHLSLQSMRQFERSVRLWASPTVFCKMANALQPLSGERAISLIGSGDYHHVSLALIAQFTKPLTVVLFDNHPDWMRPPHQFHCGTWVYSLARLPQVQRVVIIGLESGDIEADAFKQGDMESYEQGKIVLLPYQPVQVQADTTDYLSSRLHHNLALGITEVLAQITTDDVYISVDKDCLRAADARTNWEQGSMPLSTVTAVIRALRASKQIVGADTW</sequence>
<evidence type="ECO:0000313" key="2">
    <source>
        <dbReference type="EMBL" id="EEF23046.1"/>
    </source>
</evidence>
<dbReference type="PROSITE" id="PS51409">
    <property type="entry name" value="ARGINASE_2"/>
    <property type="match status" value="1"/>
</dbReference>
<evidence type="ECO:0008006" key="4">
    <source>
        <dbReference type="Google" id="ProtNLM"/>
    </source>
</evidence>
<protein>
    <recommendedName>
        <fullName evidence="4">Arginase</fullName>
    </recommendedName>
</protein>
<dbReference type="Pfam" id="PF00491">
    <property type="entry name" value="Arginase"/>
    <property type="match status" value="1"/>
</dbReference>